<proteinExistence type="predicted"/>
<protein>
    <submittedName>
        <fullName evidence="1">Uncharacterized protein</fullName>
    </submittedName>
</protein>
<sequence length="189" mass="20232">MNRAYRMASLLAQLRSERDFLALRVKGKHAVLSRRDSISLPEAALQPLEHPTSSHVPTPPALVPSPGFFLEHHATVAVVLLNCLGLPAATVSHIARTTQARLAAQGASGVYLVTCPDIHPLVAEGITVEVLPASLLLDASPWAAALNEFIGFLCEKYAPVDVVDMGTPSVATWRRPTAPPPYEKMDASS</sequence>
<gene>
    <name evidence="1" type="ORF">LY56_03034</name>
</gene>
<evidence type="ECO:0000313" key="2">
    <source>
        <dbReference type="Proteomes" id="UP000249364"/>
    </source>
</evidence>
<accession>A0A2W7PPU7</accession>
<dbReference type="AlphaFoldDB" id="A0A2W7PPU7"/>
<name>A0A2W7PPU7_9RHOB</name>
<reference evidence="1 2" key="1">
    <citation type="submission" date="2018-06" db="EMBL/GenBank/DDBJ databases">
        <title>Genomic Encyclopedia of Archaeal and Bacterial Type Strains, Phase II (KMG-II): from individual species to whole genera.</title>
        <authorList>
            <person name="Goeker M."/>
        </authorList>
    </citation>
    <scope>NUCLEOTIDE SEQUENCE [LARGE SCALE GENOMIC DNA]</scope>
    <source>
        <strain evidence="1 2">DSM 13087</strain>
    </source>
</reference>
<dbReference type="EMBL" id="QKZQ01000017">
    <property type="protein sequence ID" value="PZX38331.1"/>
    <property type="molecule type" value="Genomic_DNA"/>
</dbReference>
<dbReference type="Proteomes" id="UP000249364">
    <property type="component" value="Unassembled WGS sequence"/>
</dbReference>
<organism evidence="1 2">
    <name type="scientific">Roseinatronobacter thiooxidans</name>
    <dbReference type="NCBI Taxonomy" id="121821"/>
    <lineage>
        <taxon>Bacteria</taxon>
        <taxon>Pseudomonadati</taxon>
        <taxon>Pseudomonadota</taxon>
        <taxon>Alphaproteobacteria</taxon>
        <taxon>Rhodobacterales</taxon>
        <taxon>Paracoccaceae</taxon>
        <taxon>Roseinatronobacter</taxon>
    </lineage>
</organism>
<keyword evidence="2" id="KW-1185">Reference proteome</keyword>
<dbReference type="RefSeq" id="WP_111361392.1">
    <property type="nucleotide sequence ID" value="NZ_QKZQ01000017.1"/>
</dbReference>
<comment type="caution">
    <text evidence="1">The sequence shown here is derived from an EMBL/GenBank/DDBJ whole genome shotgun (WGS) entry which is preliminary data.</text>
</comment>
<evidence type="ECO:0000313" key="1">
    <source>
        <dbReference type="EMBL" id="PZX38331.1"/>
    </source>
</evidence>